<keyword evidence="1" id="KW-0812">Transmembrane</keyword>
<dbReference type="RefSeq" id="WP_304562961.1">
    <property type="nucleotide sequence ID" value="NZ_JAUQSZ010000017.1"/>
</dbReference>
<comment type="caution">
    <text evidence="2">The sequence shown here is derived from an EMBL/GenBank/DDBJ whole genome shotgun (WGS) entry which is preliminary data.</text>
</comment>
<sequence length="106" mass="12405">MPVFKKSASLRAERRRKSLVYHDPVRQDGPRVLEPIRKIDPDAPVVDDSEKPGFITWLFMAALIFFLYDGFMLDGYWRRETFRAIDSEAGKVRYWSDHIWGDGPSN</sequence>
<protein>
    <submittedName>
        <fullName evidence="2">Uncharacterized protein</fullName>
    </submittedName>
</protein>
<name>A0ABT9A3Z6_9SPHN</name>
<gene>
    <name evidence="2" type="ORF">Q5H94_19715</name>
</gene>
<reference evidence="2" key="1">
    <citation type="submission" date="2023-07" db="EMBL/GenBank/DDBJ databases">
        <authorList>
            <person name="Kim M.K."/>
        </authorList>
    </citation>
    <scope>NUCLEOTIDE SEQUENCE</scope>
    <source>
        <strain evidence="2">CA1-15</strain>
    </source>
</reference>
<feature type="transmembrane region" description="Helical" evidence="1">
    <location>
        <begin position="54"/>
        <end position="73"/>
    </location>
</feature>
<organism evidence="2 3">
    <name type="scientific">Sphingomonas immobilis</name>
    <dbReference type="NCBI Taxonomy" id="3063997"/>
    <lineage>
        <taxon>Bacteria</taxon>
        <taxon>Pseudomonadati</taxon>
        <taxon>Pseudomonadota</taxon>
        <taxon>Alphaproteobacteria</taxon>
        <taxon>Sphingomonadales</taxon>
        <taxon>Sphingomonadaceae</taxon>
        <taxon>Sphingomonas</taxon>
    </lineage>
</organism>
<dbReference type="Proteomes" id="UP001176468">
    <property type="component" value="Unassembled WGS sequence"/>
</dbReference>
<keyword evidence="1" id="KW-1133">Transmembrane helix</keyword>
<evidence type="ECO:0000313" key="3">
    <source>
        <dbReference type="Proteomes" id="UP001176468"/>
    </source>
</evidence>
<evidence type="ECO:0000256" key="1">
    <source>
        <dbReference type="SAM" id="Phobius"/>
    </source>
</evidence>
<proteinExistence type="predicted"/>
<keyword evidence="1" id="KW-0472">Membrane</keyword>
<evidence type="ECO:0000313" key="2">
    <source>
        <dbReference type="EMBL" id="MDO7844568.1"/>
    </source>
</evidence>
<keyword evidence="3" id="KW-1185">Reference proteome</keyword>
<accession>A0ABT9A3Z6</accession>
<dbReference type="EMBL" id="JAUQSZ010000017">
    <property type="protein sequence ID" value="MDO7844568.1"/>
    <property type="molecule type" value="Genomic_DNA"/>
</dbReference>